<dbReference type="AlphaFoldDB" id="X5MN80"/>
<feature type="transmembrane region" description="Helical" evidence="1">
    <location>
        <begin position="46"/>
        <end position="70"/>
    </location>
</feature>
<dbReference type="PANTHER" id="PTHR30060:SF0">
    <property type="entry name" value="COILED-COIL PROTEIN (DUF2040)-RELATED"/>
    <property type="match status" value="1"/>
</dbReference>
<keyword evidence="1" id="KW-0812">Transmembrane</keyword>
<dbReference type="HOGENOM" id="CLU_064910_0_0_5"/>
<keyword evidence="1" id="KW-0472">Membrane</keyword>
<feature type="transmembrane region" description="Helical" evidence="1">
    <location>
        <begin position="156"/>
        <end position="180"/>
    </location>
</feature>
<name>X5MN80_9HYPH</name>
<organism evidence="2 3">
    <name type="scientific">Candidatus Phaeomarinibacter ectocarpi</name>
    <dbReference type="NCBI Taxonomy" id="1458461"/>
    <lineage>
        <taxon>Bacteria</taxon>
        <taxon>Pseudomonadati</taxon>
        <taxon>Pseudomonadota</taxon>
        <taxon>Alphaproteobacteria</taxon>
        <taxon>Hyphomicrobiales</taxon>
        <taxon>Parvibaculaceae</taxon>
        <taxon>Candidatus Phaeomarinibacter</taxon>
    </lineage>
</organism>
<dbReference type="OrthoDB" id="9805314at2"/>
<feature type="transmembrane region" description="Helical" evidence="1">
    <location>
        <begin position="187"/>
        <end position="207"/>
    </location>
</feature>
<dbReference type="RefSeq" id="WP_043948956.1">
    <property type="nucleotide sequence ID" value="NZ_HG966617.1"/>
</dbReference>
<reference evidence="2 3" key="1">
    <citation type="journal article" date="2014" name="Front. Genet.">
        <title>Genome and metabolic network of "Candidatus Phaeomarinobacter ectocarpi" Ec32, a new candidate genus of Alphaproteobacteria frequently associated with brown algae.</title>
        <authorList>
            <person name="Dittami S.M."/>
            <person name="Barbeyron T."/>
            <person name="Boyen C."/>
            <person name="Cambefort J."/>
            <person name="Collet G."/>
            <person name="Delage L."/>
            <person name="Gobet A."/>
            <person name="Groisillier A."/>
            <person name="Leblanc C."/>
            <person name="Michel G."/>
            <person name="Scornet D."/>
            <person name="Siegel A."/>
            <person name="Tapia J.E."/>
            <person name="Tonon T."/>
        </authorList>
    </citation>
    <scope>NUCLEOTIDE SEQUENCE [LARGE SCALE GENOMIC DNA]</scope>
    <source>
        <strain evidence="2 3">Ec32</strain>
    </source>
</reference>
<accession>X5MN80</accession>
<dbReference type="InterPro" id="IPR005496">
    <property type="entry name" value="Integral_membrane_TerC"/>
</dbReference>
<dbReference type="Pfam" id="PF03741">
    <property type="entry name" value="TerC"/>
    <property type="match status" value="1"/>
</dbReference>
<keyword evidence="3" id="KW-1185">Reference proteome</keyword>
<dbReference type="PANTHER" id="PTHR30060">
    <property type="entry name" value="INNER MEMBRANE PROTEIN"/>
    <property type="match status" value="1"/>
</dbReference>
<protein>
    <submittedName>
        <fullName evidence="2">Integral membrane protein TerC</fullName>
    </submittedName>
</protein>
<evidence type="ECO:0000313" key="3">
    <source>
        <dbReference type="Proteomes" id="UP000032160"/>
    </source>
</evidence>
<dbReference type="GO" id="GO:0005886">
    <property type="term" value="C:plasma membrane"/>
    <property type="evidence" value="ECO:0007669"/>
    <property type="project" value="TreeGrafter"/>
</dbReference>
<dbReference type="KEGG" id="pect:BN1012_Phect2847"/>
<sequence length="243" mass="25803">MIELLASPAAWASLATLAILEIVLGIDNLVFISILADRLPQDQRQLARRVGLGAALGTRILLLFSIVWVMQLTEPLFTVLDHAVSIRDIILLGGGGFLIAKGTMEIHHAVEGDGPAEAKVAQASFAYVITQIAILDIVFSLDSVITAVGMANDIEIMVAAVMIAIGVMLFAADAVGAFVSRHPTVKMLALSFLLLIGMALVADGLQFHIPKGYLYFAVAFAVGVESLNLMRVARKKKRAAAAA</sequence>
<dbReference type="Proteomes" id="UP000032160">
    <property type="component" value="Chromosome I"/>
</dbReference>
<dbReference type="EMBL" id="HG966617">
    <property type="protein sequence ID" value="CDO61060.1"/>
    <property type="molecule type" value="Genomic_DNA"/>
</dbReference>
<proteinExistence type="predicted"/>
<keyword evidence="1" id="KW-1133">Transmembrane helix</keyword>
<evidence type="ECO:0000256" key="1">
    <source>
        <dbReference type="SAM" id="Phobius"/>
    </source>
</evidence>
<dbReference type="STRING" id="1458461.BN1012_Phect2847"/>
<feature type="transmembrane region" description="Helical" evidence="1">
    <location>
        <begin position="125"/>
        <end position="150"/>
    </location>
</feature>
<feature type="transmembrane region" description="Helical" evidence="1">
    <location>
        <begin position="82"/>
        <end position="100"/>
    </location>
</feature>
<feature type="transmembrane region" description="Helical" evidence="1">
    <location>
        <begin position="213"/>
        <end position="230"/>
    </location>
</feature>
<gene>
    <name evidence="2" type="ORF">BN1012_Phect2847</name>
</gene>
<evidence type="ECO:0000313" key="2">
    <source>
        <dbReference type="EMBL" id="CDO61060.1"/>
    </source>
</evidence>
<feature type="transmembrane region" description="Helical" evidence="1">
    <location>
        <begin position="12"/>
        <end position="34"/>
    </location>
</feature>